<dbReference type="OMA" id="CIMPGCS"/>
<organism evidence="2 3">
    <name type="scientific">Phytophthora sojae (strain P6497)</name>
    <name type="common">Soybean stem and root rot agent</name>
    <name type="synonym">Phytophthora megasperma f. sp. glycines</name>
    <dbReference type="NCBI Taxonomy" id="1094619"/>
    <lineage>
        <taxon>Eukaryota</taxon>
        <taxon>Sar</taxon>
        <taxon>Stramenopiles</taxon>
        <taxon>Oomycota</taxon>
        <taxon>Peronosporomycetes</taxon>
        <taxon>Peronosporales</taxon>
        <taxon>Peronosporaceae</taxon>
        <taxon>Phytophthora</taxon>
    </lineage>
</organism>
<reference evidence="2 3" key="1">
    <citation type="journal article" date="2006" name="Science">
        <title>Phytophthora genome sequences uncover evolutionary origins and mechanisms of pathogenesis.</title>
        <authorList>
            <person name="Tyler B.M."/>
            <person name="Tripathy S."/>
            <person name="Zhang X."/>
            <person name="Dehal P."/>
            <person name="Jiang R.H."/>
            <person name="Aerts A."/>
            <person name="Arredondo F.D."/>
            <person name="Baxter L."/>
            <person name="Bensasson D."/>
            <person name="Beynon J.L."/>
            <person name="Chapman J."/>
            <person name="Damasceno C.M."/>
            <person name="Dorrance A.E."/>
            <person name="Dou D."/>
            <person name="Dickerman A.W."/>
            <person name="Dubchak I.L."/>
            <person name="Garbelotto M."/>
            <person name="Gijzen M."/>
            <person name="Gordon S.G."/>
            <person name="Govers F."/>
            <person name="Grunwald N.J."/>
            <person name="Huang W."/>
            <person name="Ivors K.L."/>
            <person name="Jones R.W."/>
            <person name="Kamoun S."/>
            <person name="Krampis K."/>
            <person name="Lamour K.H."/>
            <person name="Lee M.K."/>
            <person name="McDonald W.H."/>
            <person name="Medina M."/>
            <person name="Meijer H.J."/>
            <person name="Nordberg E.K."/>
            <person name="Maclean D.J."/>
            <person name="Ospina-Giraldo M.D."/>
            <person name="Morris P.F."/>
            <person name="Phuntumart V."/>
            <person name="Putnam N.H."/>
            <person name="Rash S."/>
            <person name="Rose J.K."/>
            <person name="Sakihama Y."/>
            <person name="Salamov A.A."/>
            <person name="Savidor A."/>
            <person name="Scheuring C.F."/>
            <person name="Smith B.M."/>
            <person name="Sobral B.W."/>
            <person name="Terry A."/>
            <person name="Torto-Alalibo T.A."/>
            <person name="Win J."/>
            <person name="Xu Z."/>
            <person name="Zhang H."/>
            <person name="Grigoriev I.V."/>
            <person name="Rokhsar D.S."/>
            <person name="Boore J.L."/>
        </authorList>
    </citation>
    <scope>NUCLEOTIDE SEQUENCE [LARGE SCALE GENOMIC DNA]</scope>
    <source>
        <strain evidence="2 3">P6497</strain>
    </source>
</reference>
<proteinExistence type="predicted"/>
<name>G4YWC7_PHYSP</name>
<sequence length="701" mass="78638">MEDVGDGEPRQAELRLEQREVKRLIHEALSKKSFPPVVQHPEAIRGDVLLSSLFQWPVVVWVPECANPTQKPYCIMPGCSCTPRVKEYKQRTVEDVDSKSHLLYIKYQCAGDHKSCFSTVTASYIQREARLLMHFPCVMTKKFGISKQLMELVHEGMTSPHGLSRTLRLANPTYLAPTPPTVAQYCSQETPVGAETLSAAWMQSTSIYSALCEQIMSSLDVKRVLRIDHSVKFCKRLKVWPGGTGKREKNHDETRQLLEHVKGAVNTEDEWFLISDNANAIRSLAASVFGSSAKLRPPEEMEARFVTALQDVALTDISCSEQEWQGSVDSNLKQIKRGDLYVENNVFSEGGGKDWQQMFEGTNIDAQALESSLQRSHQHSTTIRELLAKQITFTESGKLPRAAFFNSLCLNELDYEAAAGFSSEEHALLRQVLVEQKAAGQSWSGCAMVTTIMYNIVVSSNSNHKLRLKRRSFITLSAKIDGFTAKSRPEPSTIRDRKLFRFVRSAPCDANTAREKELQAQLFTALRKLSGVRKKRQVFVMVYDFACCVCAGIHPKSQPFLPSRWDNLKQQENYGANLKIKLKLTPEILASIRSTTSHRDKSQPVLAEQPSGAAQQAPQGTTEELLQSSDYISASTTNFCHSGRDSGRLAIVQRFSWKHLAQMQRHCEDPAARRRGVSRPSYNSTAPAARNDNTRPHQNAA</sequence>
<dbReference type="GeneID" id="20648678"/>
<dbReference type="KEGG" id="psoj:PHYSODRAFT_344979"/>
<gene>
    <name evidence="2" type="ORF">PHYSODRAFT_344979</name>
</gene>
<dbReference type="RefSeq" id="XP_009520862.1">
    <property type="nucleotide sequence ID" value="XM_009522567.1"/>
</dbReference>
<accession>G4YWC7</accession>
<feature type="region of interest" description="Disordered" evidence="1">
    <location>
        <begin position="666"/>
        <end position="701"/>
    </location>
</feature>
<feature type="compositionally biased region" description="Low complexity" evidence="1">
    <location>
        <begin position="607"/>
        <end position="623"/>
    </location>
</feature>
<dbReference type="AlphaFoldDB" id="G4YWC7"/>
<dbReference type="EMBL" id="JH159152">
    <property type="protein sequence ID" value="EGZ25574.1"/>
    <property type="molecule type" value="Genomic_DNA"/>
</dbReference>
<dbReference type="Proteomes" id="UP000002640">
    <property type="component" value="Unassembled WGS sequence"/>
</dbReference>
<evidence type="ECO:0000313" key="2">
    <source>
        <dbReference type="EMBL" id="EGZ25574.1"/>
    </source>
</evidence>
<feature type="region of interest" description="Disordered" evidence="1">
    <location>
        <begin position="594"/>
        <end position="624"/>
    </location>
</feature>
<dbReference type="InParanoid" id="G4YWC7"/>
<protein>
    <submittedName>
        <fullName evidence="2">Uncharacterized protein</fullName>
    </submittedName>
</protein>
<keyword evidence="3" id="KW-1185">Reference proteome</keyword>
<evidence type="ECO:0000256" key="1">
    <source>
        <dbReference type="SAM" id="MobiDB-lite"/>
    </source>
</evidence>
<evidence type="ECO:0000313" key="3">
    <source>
        <dbReference type="Proteomes" id="UP000002640"/>
    </source>
</evidence>